<keyword evidence="2" id="KW-1185">Reference proteome</keyword>
<dbReference type="RefSeq" id="WP_320318301.1">
    <property type="nucleotide sequence ID" value="NZ_JAVIIX010000018.1"/>
</dbReference>
<evidence type="ECO:0000313" key="1">
    <source>
        <dbReference type="EMBL" id="MDX8475366.1"/>
    </source>
</evidence>
<accession>A0ABU4XKT3</accession>
<evidence type="ECO:0008006" key="3">
    <source>
        <dbReference type="Google" id="ProtNLM"/>
    </source>
</evidence>
<dbReference type="Proteomes" id="UP001271780">
    <property type="component" value="Unassembled WGS sequence"/>
</dbReference>
<evidence type="ECO:0000313" key="2">
    <source>
        <dbReference type="Proteomes" id="UP001271780"/>
    </source>
</evidence>
<organism evidence="1 2">
    <name type="scientific">Mesorhizobium dulcispinae</name>
    <dbReference type="NCBI Taxonomy" id="3072316"/>
    <lineage>
        <taxon>Bacteria</taxon>
        <taxon>Pseudomonadati</taxon>
        <taxon>Pseudomonadota</taxon>
        <taxon>Alphaproteobacteria</taxon>
        <taxon>Hyphomicrobiales</taxon>
        <taxon>Phyllobacteriaceae</taxon>
        <taxon>Mesorhizobium</taxon>
    </lineage>
</organism>
<dbReference type="EMBL" id="JAVIIZ010000019">
    <property type="protein sequence ID" value="MDX8475366.1"/>
    <property type="molecule type" value="Genomic_DNA"/>
</dbReference>
<reference evidence="1 2" key="1">
    <citation type="submission" date="2023-08" db="EMBL/GenBank/DDBJ databases">
        <title>Implementing the SeqCode for naming new Mesorhizobium species isolated from Vachellia karroo root nodules.</title>
        <authorList>
            <person name="Van Lill M."/>
        </authorList>
    </citation>
    <scope>NUCLEOTIDE SEQUENCE [LARGE SCALE GENOMIC DNA]</scope>
    <source>
        <strain evidence="1 2">VK23A</strain>
    </source>
</reference>
<protein>
    <recommendedName>
        <fullName evidence="3">CopG family transcriptional regulator</fullName>
    </recommendedName>
</protein>
<sequence>MKNVQVTDGAMDALVEARGDHDPRNAVIIALAEVGFIVPDTCREDSLSLKEAE</sequence>
<gene>
    <name evidence="1" type="ORF">RFM27_25045</name>
</gene>
<comment type="caution">
    <text evidence="1">The sequence shown here is derived from an EMBL/GenBank/DDBJ whole genome shotgun (WGS) entry which is preliminary data.</text>
</comment>
<name>A0ABU4XKT3_9HYPH</name>
<proteinExistence type="predicted"/>